<feature type="compositionally biased region" description="Basic and acidic residues" evidence="1">
    <location>
        <begin position="21"/>
        <end position="30"/>
    </location>
</feature>
<gene>
    <name evidence="2" type="ORF">MERR_LOCUS11243</name>
</gene>
<name>A0A6D2I6T1_9BRAS</name>
<feature type="region of interest" description="Disordered" evidence="1">
    <location>
        <begin position="20"/>
        <end position="48"/>
    </location>
</feature>
<dbReference type="OrthoDB" id="823920at2759"/>
<dbReference type="Proteomes" id="UP000467841">
    <property type="component" value="Unassembled WGS sequence"/>
</dbReference>
<organism evidence="2 3">
    <name type="scientific">Microthlaspi erraticum</name>
    <dbReference type="NCBI Taxonomy" id="1685480"/>
    <lineage>
        <taxon>Eukaryota</taxon>
        <taxon>Viridiplantae</taxon>
        <taxon>Streptophyta</taxon>
        <taxon>Embryophyta</taxon>
        <taxon>Tracheophyta</taxon>
        <taxon>Spermatophyta</taxon>
        <taxon>Magnoliopsida</taxon>
        <taxon>eudicotyledons</taxon>
        <taxon>Gunneridae</taxon>
        <taxon>Pentapetalae</taxon>
        <taxon>rosids</taxon>
        <taxon>malvids</taxon>
        <taxon>Brassicales</taxon>
        <taxon>Brassicaceae</taxon>
        <taxon>Coluteocarpeae</taxon>
        <taxon>Microthlaspi</taxon>
    </lineage>
</organism>
<evidence type="ECO:0000313" key="3">
    <source>
        <dbReference type="Proteomes" id="UP000467841"/>
    </source>
</evidence>
<sequence>MEQHFSHLISPAYISSASAYEQRKAGEQPKKATTTTVENVPARKQAVKERDINESAEAFIQRFRKQLLLTTAGINC</sequence>
<dbReference type="EMBL" id="CACVBM020000854">
    <property type="protein sequence ID" value="CAA7024008.1"/>
    <property type="molecule type" value="Genomic_DNA"/>
</dbReference>
<reference evidence="2" key="1">
    <citation type="submission" date="2020-01" db="EMBL/GenBank/DDBJ databases">
        <authorList>
            <person name="Mishra B."/>
        </authorList>
    </citation>
    <scope>NUCLEOTIDE SEQUENCE [LARGE SCALE GENOMIC DNA]</scope>
</reference>
<evidence type="ECO:0000313" key="2">
    <source>
        <dbReference type="EMBL" id="CAA7024008.1"/>
    </source>
</evidence>
<proteinExistence type="predicted"/>
<evidence type="ECO:0000256" key="1">
    <source>
        <dbReference type="SAM" id="MobiDB-lite"/>
    </source>
</evidence>
<accession>A0A6D2I6T1</accession>
<keyword evidence="3" id="KW-1185">Reference proteome</keyword>
<dbReference type="Pfam" id="PF05553">
    <property type="entry name" value="DUF761"/>
    <property type="match status" value="1"/>
</dbReference>
<comment type="caution">
    <text evidence="2">The sequence shown here is derived from an EMBL/GenBank/DDBJ whole genome shotgun (WGS) entry which is preliminary data.</text>
</comment>
<protein>
    <submittedName>
        <fullName evidence="2">Uncharacterized protein</fullName>
    </submittedName>
</protein>
<dbReference type="InterPro" id="IPR008480">
    <property type="entry name" value="DUF761_pln"/>
</dbReference>
<dbReference type="AlphaFoldDB" id="A0A6D2I6T1"/>